<keyword evidence="4" id="KW-1185">Reference proteome</keyword>
<accession>A0ABP8XRI8</accession>
<dbReference type="Proteomes" id="UP001500556">
    <property type="component" value="Unassembled WGS sequence"/>
</dbReference>
<feature type="transmembrane region" description="Helical" evidence="2">
    <location>
        <begin position="35"/>
        <end position="58"/>
    </location>
</feature>
<evidence type="ECO:0000256" key="2">
    <source>
        <dbReference type="SAM" id="Phobius"/>
    </source>
</evidence>
<evidence type="ECO:0000313" key="4">
    <source>
        <dbReference type="Proteomes" id="UP001500556"/>
    </source>
</evidence>
<keyword evidence="2" id="KW-0812">Transmembrane</keyword>
<keyword evidence="2" id="KW-1133">Transmembrane helix</keyword>
<evidence type="ECO:0000256" key="1">
    <source>
        <dbReference type="SAM" id="MobiDB-lite"/>
    </source>
</evidence>
<organism evidence="3 4">
    <name type="scientific">Pedococcus ginsenosidimutans</name>
    <dbReference type="NCBI Taxonomy" id="490570"/>
    <lineage>
        <taxon>Bacteria</taxon>
        <taxon>Bacillati</taxon>
        <taxon>Actinomycetota</taxon>
        <taxon>Actinomycetes</taxon>
        <taxon>Micrococcales</taxon>
        <taxon>Intrasporangiaceae</taxon>
        <taxon>Pedococcus</taxon>
    </lineage>
</organism>
<feature type="region of interest" description="Disordered" evidence="1">
    <location>
        <begin position="1"/>
        <end position="22"/>
    </location>
</feature>
<dbReference type="EMBL" id="BAABLO010000001">
    <property type="protein sequence ID" value="GAA4712390.1"/>
    <property type="molecule type" value="Genomic_DNA"/>
</dbReference>
<evidence type="ECO:0000313" key="3">
    <source>
        <dbReference type="EMBL" id="GAA4712390.1"/>
    </source>
</evidence>
<comment type="caution">
    <text evidence="3">The sequence shown here is derived from an EMBL/GenBank/DDBJ whole genome shotgun (WGS) entry which is preliminary data.</text>
</comment>
<sequence length="59" mass="6524">MSTHTTQSLGRHRAGRYPHDYLHSDRTYEESQREIGAGLLLGAVTLVVLMALIVNGLAF</sequence>
<gene>
    <name evidence="3" type="ORF">GCM10025782_05620</name>
</gene>
<dbReference type="RefSeq" id="WP_345501019.1">
    <property type="nucleotide sequence ID" value="NZ_BAABLO010000001.1"/>
</dbReference>
<proteinExistence type="predicted"/>
<reference evidence="4" key="1">
    <citation type="journal article" date="2019" name="Int. J. Syst. Evol. Microbiol.">
        <title>The Global Catalogue of Microorganisms (GCM) 10K type strain sequencing project: providing services to taxonomists for standard genome sequencing and annotation.</title>
        <authorList>
            <consortium name="The Broad Institute Genomics Platform"/>
            <consortium name="The Broad Institute Genome Sequencing Center for Infectious Disease"/>
            <person name="Wu L."/>
            <person name="Ma J."/>
        </authorList>
    </citation>
    <scope>NUCLEOTIDE SEQUENCE [LARGE SCALE GENOMIC DNA]</scope>
    <source>
        <strain evidence="4">JCM 18961</strain>
    </source>
</reference>
<keyword evidence="2" id="KW-0472">Membrane</keyword>
<protein>
    <submittedName>
        <fullName evidence="3">Uncharacterized protein</fullName>
    </submittedName>
</protein>
<name>A0ABP8XRI8_9MICO</name>